<dbReference type="OrthoDB" id="779545at2"/>
<proteinExistence type="predicted"/>
<sequence>MKDSWCRDLFFRLYYADSADEVHHICINDSALSNPDNWLPYGGKKSNAGTFENQQSNPIPALAEKITNGIDSILVKECRLANLNPEGPPGSGAPRSMEDAVALFFGVRNLNWSDVARPREIAKRIQVIATGDRKTPNITVFDDGEGQHPDHFPDTFLSIGRGNKVKIPFVQGRFNMGSTGAVTFCGGHRYQLIGSMVPAALNGGTTSPFGFTLVRRHIMTENERAIMRSAWYEYFAPNGMVPRFKAIELDLSLHNKMPINGGAVVKLYSYQLPTGSRSDFTLDMYRDLNQYLYKPAIPLLIYEKRGYGGHSDSKVMLGNRNRILVDDRNNVEKIIAFELERDDIGKLAIEATVFKSGVNRNEYIKDKAVVFSLNGQVHGYLPRSFISQEVQFGMLRDCMLVHVDCSNTKVHQDLFMASRDRLREGPVTKSLLDVLVRELKQNHELRELNRMRRNQLIDKDAKSTDLIRNLAKKLHIDSDLTKLISKDSQLTFLGKVRRSAAEHLSGDKQRIDSKRFPTIFKLQGSKENNKQNVKAIPLGGNGILKFETDVENEYFVRTTEPGELQVKILTLHRPNKADGGTAPGIPSEPTELFDIRKTGPSEGTIRLSLMPKESKLSVGDQIEVSVSLTSPDGDREVVVWIKVVESRNENPEDPPSNREAPPTLPEAIEVFQNNNEEKTLKTWADYNWNGEEVVTLLIDGGTIQAIAINMDSPAIRRYLGLKRNLTENIVTEIKRRYFVNMYMHSLFLYGTMEKFVGNKHFNNIEINEVIEKTMRGYGLFLLEMEDKNLLAE</sequence>
<dbReference type="Proteomes" id="UP000468766">
    <property type="component" value="Unassembled WGS sequence"/>
</dbReference>
<organism evidence="1 2">
    <name type="scientific">Heliorestis acidaminivorans</name>
    <dbReference type="NCBI Taxonomy" id="553427"/>
    <lineage>
        <taxon>Bacteria</taxon>
        <taxon>Bacillati</taxon>
        <taxon>Bacillota</taxon>
        <taxon>Clostridia</taxon>
        <taxon>Eubacteriales</taxon>
        <taxon>Heliobacteriaceae</taxon>
        <taxon>Heliorestis</taxon>
    </lineage>
</organism>
<keyword evidence="2" id="KW-1185">Reference proteome</keyword>
<dbReference type="AlphaFoldDB" id="A0A6I0EZ82"/>
<protein>
    <submittedName>
        <fullName evidence="1">Uncharacterized protein</fullName>
    </submittedName>
</protein>
<gene>
    <name evidence="1" type="ORF">F9B85_10190</name>
</gene>
<comment type="caution">
    <text evidence="1">The sequence shown here is derived from an EMBL/GenBank/DDBJ whole genome shotgun (WGS) entry which is preliminary data.</text>
</comment>
<evidence type="ECO:0000313" key="1">
    <source>
        <dbReference type="EMBL" id="KAB2952172.1"/>
    </source>
</evidence>
<dbReference type="EMBL" id="WBXO01000007">
    <property type="protein sequence ID" value="KAB2952172.1"/>
    <property type="molecule type" value="Genomic_DNA"/>
</dbReference>
<reference evidence="1 2" key="1">
    <citation type="submission" date="2019-10" db="EMBL/GenBank/DDBJ databases">
        <title>Whole-genome sequence of the extremophile Heliorestis acidaminivorans DSM 24790.</title>
        <authorList>
            <person name="Kyndt J.A."/>
            <person name="Meyer T.E."/>
        </authorList>
    </citation>
    <scope>NUCLEOTIDE SEQUENCE [LARGE SCALE GENOMIC DNA]</scope>
    <source>
        <strain evidence="1 2">DSM 24790</strain>
    </source>
</reference>
<dbReference type="RefSeq" id="WP_151620553.1">
    <property type="nucleotide sequence ID" value="NZ_WBXO01000007.1"/>
</dbReference>
<evidence type="ECO:0000313" key="2">
    <source>
        <dbReference type="Proteomes" id="UP000468766"/>
    </source>
</evidence>
<accession>A0A6I0EZ82</accession>
<name>A0A6I0EZ82_9FIRM</name>